<feature type="compositionally biased region" description="Polar residues" evidence="1">
    <location>
        <begin position="65"/>
        <end position="96"/>
    </location>
</feature>
<feature type="region of interest" description="Disordered" evidence="1">
    <location>
        <begin position="128"/>
        <end position="151"/>
    </location>
</feature>
<feature type="compositionally biased region" description="Polar residues" evidence="1">
    <location>
        <begin position="1"/>
        <end position="12"/>
    </location>
</feature>
<sequence length="596" mass="65098">MISSARTASSNDPALHFTEVEDPRVSDNSLPGRGSRKQRGESNQSRERAGRGGHGRTSGAPKLLATQQQLNSRAIASASPQNGQAPLTGSGRTWSTSGAYIKGSAEYDLADDDKQSLEKLRQAYRDAKEIADDDKKGRSEAHGGSKTHVLDKIYRQAEKDAETAKKALDEAEPVLSASIQKHLNAAAPYVGGKWNLDENNRLVRNKAAGASDWVYSATDTRDVLDQAAKNAKDKIDAGLKDAWEEEVNDIRAWREKNVPGAQNPNGIDAEDIDRRMYEDSEAYILLRKNADQRKEAIDRAVSAFKNKLAANRETVTREVGDNGSKDQKKLLDSMSERTSNLDNAIAGINDQRNMFASLSAETVNRMRVGTNKTTVQPYVSEQSKVPGGRDGANAEGQREIDSAAQNIETYASQVANAAHDALPMGIPNSVDRKAQERLNDKFDEAQHAMLRDLRSVSTDLKDSLKNLSESTTRLGDWTVPGTVELPSVVGVLALGKSLVEFDEHLASYLEKKQQGKLTSDDKQQMMDDVRHMVGNLVPFIPVIGPVLTPFITIGNTIVDLVEENKPSPVQSVAAVMQSQTARNLGRDYSPVAQPQI</sequence>
<evidence type="ECO:0000313" key="3">
    <source>
        <dbReference type="Proteomes" id="UP000826462"/>
    </source>
</evidence>
<feature type="compositionally biased region" description="Basic and acidic residues" evidence="1">
    <location>
        <begin position="38"/>
        <end position="50"/>
    </location>
</feature>
<accession>A0ABX8UUR3</accession>
<gene>
    <name evidence="2" type="ORF">KZJ38_23945</name>
</gene>
<dbReference type="RefSeq" id="WP_219802170.1">
    <property type="nucleotide sequence ID" value="NZ_CP080096.1"/>
</dbReference>
<name>A0ABX8UUR3_9BURK</name>
<keyword evidence="3" id="KW-1185">Reference proteome</keyword>
<proteinExistence type="predicted"/>
<feature type="region of interest" description="Disordered" evidence="1">
    <location>
        <begin position="1"/>
        <end position="96"/>
    </location>
</feature>
<reference evidence="2 3" key="1">
    <citation type="submission" date="2021-07" db="EMBL/GenBank/DDBJ databases">
        <title>Paraburkholderia edwinii protects Aspergillus sp. from phenazines by acting as a toxin sponge.</title>
        <authorList>
            <person name="Dahlstrom K.M."/>
            <person name="Newman D.K."/>
        </authorList>
    </citation>
    <scope>NUCLEOTIDE SEQUENCE [LARGE SCALE GENOMIC DNA]</scope>
    <source>
        <strain evidence="2 3">Pe01</strain>
    </source>
</reference>
<dbReference type="EMBL" id="CP080096">
    <property type="protein sequence ID" value="QYD72748.1"/>
    <property type="molecule type" value="Genomic_DNA"/>
</dbReference>
<protein>
    <submittedName>
        <fullName evidence="2">Uncharacterized protein</fullName>
    </submittedName>
</protein>
<evidence type="ECO:0000256" key="1">
    <source>
        <dbReference type="SAM" id="MobiDB-lite"/>
    </source>
</evidence>
<dbReference type="Proteomes" id="UP000826462">
    <property type="component" value="Chromosome 2"/>
</dbReference>
<evidence type="ECO:0000313" key="2">
    <source>
        <dbReference type="EMBL" id="QYD72748.1"/>
    </source>
</evidence>
<organism evidence="2 3">
    <name type="scientific">Paraburkholderia edwinii</name>
    <dbReference type="NCBI Taxonomy" id="2861782"/>
    <lineage>
        <taxon>Bacteria</taxon>
        <taxon>Pseudomonadati</taxon>
        <taxon>Pseudomonadota</taxon>
        <taxon>Betaproteobacteria</taxon>
        <taxon>Burkholderiales</taxon>
        <taxon>Burkholderiaceae</taxon>
        <taxon>Paraburkholderia</taxon>
    </lineage>
</organism>